<evidence type="ECO:0000256" key="1">
    <source>
        <dbReference type="SAM" id="Phobius"/>
    </source>
</evidence>
<dbReference type="GO" id="GO:0003700">
    <property type="term" value="F:DNA-binding transcription factor activity"/>
    <property type="evidence" value="ECO:0007669"/>
    <property type="project" value="InterPro"/>
</dbReference>
<evidence type="ECO:0000313" key="3">
    <source>
        <dbReference type="EMBL" id="PPZ92872.1"/>
    </source>
</evidence>
<keyword evidence="1" id="KW-1133">Transmembrane helix</keyword>
<feature type="transmembrane region" description="Helical" evidence="1">
    <location>
        <begin position="394"/>
        <end position="412"/>
    </location>
</feature>
<dbReference type="SMART" id="SM00342">
    <property type="entry name" value="HTH_ARAC"/>
    <property type="match status" value="1"/>
</dbReference>
<dbReference type="AlphaFoldDB" id="A0A2S7I8I3"/>
<evidence type="ECO:0000313" key="4">
    <source>
        <dbReference type="Proteomes" id="UP000238565"/>
    </source>
</evidence>
<dbReference type="GO" id="GO:0043565">
    <property type="term" value="F:sequence-specific DNA binding"/>
    <property type="evidence" value="ECO:0007669"/>
    <property type="project" value="InterPro"/>
</dbReference>
<dbReference type="EMBL" id="PTPZ01000001">
    <property type="protein sequence ID" value="PPZ92872.1"/>
    <property type="molecule type" value="Genomic_DNA"/>
</dbReference>
<reference evidence="3 4" key="1">
    <citation type="submission" date="2018-02" db="EMBL/GenBank/DDBJ databases">
        <title>Draft genome sequence of bacterial isolates from marine environment.</title>
        <authorList>
            <person name="Singh S.K."/>
            <person name="Hill R."/>
            <person name="Major S."/>
            <person name="Cai H."/>
            <person name="Li Y."/>
        </authorList>
    </citation>
    <scope>NUCLEOTIDE SEQUENCE [LARGE SCALE GENOMIC DNA]</scope>
    <source>
        <strain evidence="3 4">IMET F</strain>
    </source>
</reference>
<dbReference type="Gene3D" id="1.25.40.10">
    <property type="entry name" value="Tetratricopeptide repeat domain"/>
    <property type="match status" value="2"/>
</dbReference>
<dbReference type="RefSeq" id="WP_104792664.1">
    <property type="nucleotide sequence ID" value="NZ_PTPZ01000001.1"/>
</dbReference>
<keyword evidence="1" id="KW-0472">Membrane</keyword>
<sequence>MKSVKSIKKPNVIFLFLLIGISNLSFYGKNSENSSFESLRLAYDKYEKNDNKALPFVQKLISKAKKENNLSELVHGYQDALYFEKNKFLKLKYADSTIVAAIKSKDNDLITSAYLGKGIIYYSNFRKYTPALNEYLKAFTYVKNSENKYLRYKVVYHLGVVKSYLGYYDEALIHFKDCIHFFEAQLKSDLHPNEVFNYKKGYLNSIHQANVIYRSLKLHKKSDSLIALGLKQSINQKDFILEYNYFLKSKGVSLFYNHQYKEALPYFSESLNGLKKADDFVWVSVNYFFQGKSLLYLNKKELAIKKFEKIDSIFNKHQFILPELRNNYEILINIYKKENNVDKQVYYMKQLLKADSVISKDFVYLAPKIHKEYDAKSLYESKTELENRIHIRNLLVMIFIVISLALLALYVIRYRREIHIQTQYKSLENKYLEALNNLENNNSLAEKEMPIFNSGESENQRRLGISKEIELEILKKLEAFENSKGFTKKGVNLNLLASKFETNAHYLSWVINENKKMNFNRYLIELRINYITNLLFSDKKYLNYTVDALAEECGIASRQNFSALFYEMNGIRPKDFINQRKQELENS</sequence>
<accession>A0A2S7I8I3</accession>
<evidence type="ECO:0000259" key="2">
    <source>
        <dbReference type="PROSITE" id="PS01124"/>
    </source>
</evidence>
<protein>
    <submittedName>
        <fullName evidence="3">AraC family transcriptional regulator</fullName>
    </submittedName>
</protein>
<proteinExistence type="predicted"/>
<dbReference type="Proteomes" id="UP000238565">
    <property type="component" value="Unassembled WGS sequence"/>
</dbReference>
<dbReference type="InterPro" id="IPR011990">
    <property type="entry name" value="TPR-like_helical_dom_sf"/>
</dbReference>
<dbReference type="SUPFAM" id="SSF48452">
    <property type="entry name" value="TPR-like"/>
    <property type="match status" value="1"/>
</dbReference>
<dbReference type="Gene3D" id="1.10.10.60">
    <property type="entry name" value="Homeodomain-like"/>
    <property type="match status" value="1"/>
</dbReference>
<keyword evidence="1" id="KW-0812">Transmembrane</keyword>
<name>A0A2S7I8I3_9FLAO</name>
<comment type="caution">
    <text evidence="3">The sequence shown here is derived from an EMBL/GenBank/DDBJ whole genome shotgun (WGS) entry which is preliminary data.</text>
</comment>
<dbReference type="InterPro" id="IPR018060">
    <property type="entry name" value="HTH_AraC"/>
</dbReference>
<dbReference type="PROSITE" id="PS01124">
    <property type="entry name" value="HTH_ARAC_FAMILY_2"/>
    <property type="match status" value="1"/>
</dbReference>
<gene>
    <name evidence="3" type="ORF">C3729_02375</name>
</gene>
<organism evidence="3 4">
    <name type="scientific">Cloacibacterium normanense</name>
    <dbReference type="NCBI Taxonomy" id="237258"/>
    <lineage>
        <taxon>Bacteria</taxon>
        <taxon>Pseudomonadati</taxon>
        <taxon>Bacteroidota</taxon>
        <taxon>Flavobacteriia</taxon>
        <taxon>Flavobacteriales</taxon>
        <taxon>Weeksellaceae</taxon>
    </lineage>
</organism>
<feature type="domain" description="HTH araC/xylS-type" evidence="2">
    <location>
        <begin position="471"/>
        <end position="579"/>
    </location>
</feature>